<keyword evidence="3" id="KW-1185">Reference proteome</keyword>
<accession>A0AA39XRT2</accession>
<gene>
    <name evidence="2" type="ORF">B0T16DRAFT_236086</name>
</gene>
<comment type="caution">
    <text evidence="2">The sequence shown here is derived from an EMBL/GenBank/DDBJ whole genome shotgun (WGS) entry which is preliminary data.</text>
</comment>
<evidence type="ECO:0000313" key="3">
    <source>
        <dbReference type="Proteomes" id="UP001174936"/>
    </source>
</evidence>
<dbReference type="Proteomes" id="UP001174936">
    <property type="component" value="Unassembled WGS sequence"/>
</dbReference>
<sequence>MYRPFLSAGIGPDNNTWTRFHLCLPSHMSGPLTLPPSWPTISVASQHALPDLSRSNWQHYQQHFLPSQLSQRFSAQHSPTVHRKCHFTSQPHDQTSPSPPFIRSV</sequence>
<evidence type="ECO:0000256" key="1">
    <source>
        <dbReference type="SAM" id="MobiDB-lite"/>
    </source>
</evidence>
<feature type="region of interest" description="Disordered" evidence="1">
    <location>
        <begin position="75"/>
        <end position="105"/>
    </location>
</feature>
<name>A0AA39XRT2_9PEZI</name>
<proteinExistence type="predicted"/>
<protein>
    <submittedName>
        <fullName evidence="2">Uncharacterized protein</fullName>
    </submittedName>
</protein>
<dbReference type="EMBL" id="JAULSV010000007">
    <property type="protein sequence ID" value="KAK0639044.1"/>
    <property type="molecule type" value="Genomic_DNA"/>
</dbReference>
<dbReference type="AlphaFoldDB" id="A0AA39XRT2"/>
<feature type="compositionally biased region" description="Polar residues" evidence="1">
    <location>
        <begin position="87"/>
        <end position="96"/>
    </location>
</feature>
<organism evidence="2 3">
    <name type="scientific">Cercophora newfieldiana</name>
    <dbReference type="NCBI Taxonomy" id="92897"/>
    <lineage>
        <taxon>Eukaryota</taxon>
        <taxon>Fungi</taxon>
        <taxon>Dikarya</taxon>
        <taxon>Ascomycota</taxon>
        <taxon>Pezizomycotina</taxon>
        <taxon>Sordariomycetes</taxon>
        <taxon>Sordariomycetidae</taxon>
        <taxon>Sordariales</taxon>
        <taxon>Lasiosphaeriaceae</taxon>
        <taxon>Cercophora</taxon>
    </lineage>
</organism>
<evidence type="ECO:0000313" key="2">
    <source>
        <dbReference type="EMBL" id="KAK0639044.1"/>
    </source>
</evidence>
<reference evidence="2" key="1">
    <citation type="submission" date="2023-06" db="EMBL/GenBank/DDBJ databases">
        <title>Genome-scale phylogeny and comparative genomics of the fungal order Sordariales.</title>
        <authorList>
            <consortium name="Lawrence Berkeley National Laboratory"/>
            <person name="Hensen N."/>
            <person name="Bonometti L."/>
            <person name="Westerberg I."/>
            <person name="Brannstrom I.O."/>
            <person name="Guillou S."/>
            <person name="Cros-Aarteil S."/>
            <person name="Calhoun S."/>
            <person name="Haridas S."/>
            <person name="Kuo A."/>
            <person name="Mondo S."/>
            <person name="Pangilinan J."/>
            <person name="Riley R."/>
            <person name="Labutti K."/>
            <person name="Andreopoulos B."/>
            <person name="Lipzen A."/>
            <person name="Chen C."/>
            <person name="Yanf M."/>
            <person name="Daum C."/>
            <person name="Ng V."/>
            <person name="Clum A."/>
            <person name="Steindorff A."/>
            <person name="Ohm R."/>
            <person name="Martin F."/>
            <person name="Silar P."/>
            <person name="Natvig D."/>
            <person name="Lalanne C."/>
            <person name="Gautier V."/>
            <person name="Ament-Velasquez S.L."/>
            <person name="Kruys A."/>
            <person name="Hutchinson M.I."/>
            <person name="Powell A.J."/>
            <person name="Barry K."/>
            <person name="Miller A.N."/>
            <person name="Grigoriev I.V."/>
            <person name="Debuchy R."/>
            <person name="Gladieux P."/>
            <person name="Thoren M.H."/>
            <person name="Johannesson H."/>
        </authorList>
    </citation>
    <scope>NUCLEOTIDE SEQUENCE</scope>
    <source>
        <strain evidence="2">SMH2532-1</strain>
    </source>
</reference>